<dbReference type="AlphaFoldDB" id="A0AB34K086"/>
<keyword evidence="2" id="KW-1185">Reference proteome</keyword>
<proteinExistence type="predicted"/>
<accession>A0AB34K086</accession>
<evidence type="ECO:0000313" key="2">
    <source>
        <dbReference type="Proteomes" id="UP001515480"/>
    </source>
</evidence>
<reference evidence="1 2" key="1">
    <citation type="journal article" date="2024" name="Science">
        <title>Giant polyketide synthase enzymes in the biosynthesis of giant marine polyether toxins.</title>
        <authorList>
            <person name="Fallon T.R."/>
            <person name="Shende V.V."/>
            <person name="Wierzbicki I.H."/>
            <person name="Pendleton A.L."/>
            <person name="Watervoot N.F."/>
            <person name="Auber R.P."/>
            <person name="Gonzalez D.J."/>
            <person name="Wisecaver J.H."/>
            <person name="Moore B.S."/>
        </authorList>
    </citation>
    <scope>NUCLEOTIDE SEQUENCE [LARGE SCALE GENOMIC DNA]</scope>
    <source>
        <strain evidence="1 2">12B1</strain>
    </source>
</reference>
<dbReference type="Proteomes" id="UP001515480">
    <property type="component" value="Unassembled WGS sequence"/>
</dbReference>
<protein>
    <submittedName>
        <fullName evidence="1">Uncharacterized protein</fullName>
    </submittedName>
</protein>
<dbReference type="EMBL" id="JBGBPQ010000004">
    <property type="protein sequence ID" value="KAL1525894.1"/>
    <property type="molecule type" value="Genomic_DNA"/>
</dbReference>
<organism evidence="1 2">
    <name type="scientific">Prymnesium parvum</name>
    <name type="common">Toxic golden alga</name>
    <dbReference type="NCBI Taxonomy" id="97485"/>
    <lineage>
        <taxon>Eukaryota</taxon>
        <taxon>Haptista</taxon>
        <taxon>Haptophyta</taxon>
        <taxon>Prymnesiophyceae</taxon>
        <taxon>Prymnesiales</taxon>
        <taxon>Prymnesiaceae</taxon>
        <taxon>Prymnesium</taxon>
    </lineage>
</organism>
<gene>
    <name evidence="1" type="ORF">AB1Y20_020722</name>
</gene>
<sequence length="85" mass="9113">MDHAPLPTHPPLQPQLEEASVRLPLLTTPRPLLLNAHLDVEQQRERGAAPMPSSAKLALSSEALVSVHGSWASCFCVRGLVGSKV</sequence>
<name>A0AB34K086_PRYPA</name>
<comment type="caution">
    <text evidence="1">The sequence shown here is derived from an EMBL/GenBank/DDBJ whole genome shotgun (WGS) entry which is preliminary data.</text>
</comment>
<evidence type="ECO:0000313" key="1">
    <source>
        <dbReference type="EMBL" id="KAL1525894.1"/>
    </source>
</evidence>